<comment type="similarity">
    <text evidence="1">Belongs to the glycosyl hydrolase 12 (cellulase H) family.</text>
</comment>
<evidence type="ECO:0000256" key="1">
    <source>
        <dbReference type="ARBA" id="ARBA00005519"/>
    </source>
</evidence>
<evidence type="ECO:0000313" key="2">
    <source>
        <dbReference type="EMBL" id="QEK15388.1"/>
    </source>
</evidence>
<proteinExistence type="inferred from homology"/>
<dbReference type="Proteomes" id="UP000322631">
    <property type="component" value="Chromosome"/>
</dbReference>
<dbReference type="GO" id="GO:0000272">
    <property type="term" value="P:polysaccharide catabolic process"/>
    <property type="evidence" value="ECO:0007669"/>
    <property type="project" value="InterPro"/>
</dbReference>
<dbReference type="Pfam" id="PF01670">
    <property type="entry name" value="Glyco_hydro_12"/>
    <property type="match status" value="1"/>
</dbReference>
<dbReference type="KEGG" id="them:FPV09_10110"/>
<dbReference type="InterPro" id="IPR013319">
    <property type="entry name" value="GH11/12"/>
</dbReference>
<reference evidence="2 3" key="1">
    <citation type="submission" date="2019-07" db="EMBL/GenBank/DDBJ databases">
        <title>Complete genome of Thermococcus acidophilus.</title>
        <authorList>
            <person name="Li X."/>
        </authorList>
    </citation>
    <scope>NUCLEOTIDE SEQUENCE [LARGE SCALE GENOMIC DNA]</scope>
    <source>
        <strain evidence="2 3">SY113</strain>
    </source>
</reference>
<gene>
    <name evidence="2" type="ORF">FPV09_10110</name>
</gene>
<protein>
    <submittedName>
        <fullName evidence="2">Endoglucanase</fullName>
    </submittedName>
</protein>
<dbReference type="SUPFAM" id="SSF49899">
    <property type="entry name" value="Concanavalin A-like lectins/glucanases"/>
    <property type="match status" value="1"/>
</dbReference>
<dbReference type="SMR" id="A0A5C0SQC8"/>
<dbReference type="AlphaFoldDB" id="A0A5C0SQC8"/>
<dbReference type="InterPro" id="IPR002594">
    <property type="entry name" value="GH12"/>
</dbReference>
<dbReference type="EMBL" id="CP041932">
    <property type="protein sequence ID" value="QEK15388.1"/>
    <property type="molecule type" value="Genomic_DNA"/>
</dbReference>
<sequence length="311" mass="35922">MLYTVGPYNKSGSAKYSKKIEEMYLMKTKFFVMILLIFASLLSGCLGGGGDVTLVEPGSHRKIDYNGTELIMELNFWNIKEFNGSAKLVYHKNNYTIGFYANLSDIVMEEPQRYIQGYPEIFYGYKPWIGHGTNGKLPKRIKELGDIEVTLNYALWHERNLPINLAMETWITAEEKAREAKEGDVELMVWLYSNSLVRPAGSKIKTINAPIVVNDTLREAEWEVWLYCNALPWDLITFRLKEPIKSGKVKLSVLPLIATAKEVFEENSCRVKDFEELYLEDWEVGTEFGSPYKRSANFGWQIFEFEIRVKE</sequence>
<dbReference type="GO" id="GO:0008810">
    <property type="term" value="F:cellulase activity"/>
    <property type="evidence" value="ECO:0007669"/>
    <property type="project" value="InterPro"/>
</dbReference>
<name>A0A5C0SQC8_9EURY</name>
<accession>A0A5C0SQC8</accession>
<evidence type="ECO:0000313" key="3">
    <source>
        <dbReference type="Proteomes" id="UP000322631"/>
    </source>
</evidence>
<keyword evidence="3" id="KW-1185">Reference proteome</keyword>
<dbReference type="InterPro" id="IPR013320">
    <property type="entry name" value="ConA-like_dom_sf"/>
</dbReference>
<dbReference type="Gene3D" id="2.60.120.180">
    <property type="match status" value="1"/>
</dbReference>
<organism evidence="2 3">
    <name type="scientific">Thermococcus aciditolerans</name>
    <dbReference type="NCBI Taxonomy" id="2598455"/>
    <lineage>
        <taxon>Archaea</taxon>
        <taxon>Methanobacteriati</taxon>
        <taxon>Methanobacteriota</taxon>
        <taxon>Thermococci</taxon>
        <taxon>Thermococcales</taxon>
        <taxon>Thermococcaceae</taxon>
        <taxon>Thermococcus</taxon>
    </lineage>
</organism>